<dbReference type="OrthoDB" id="4983at2759"/>
<evidence type="ECO:0000313" key="3">
    <source>
        <dbReference type="Proteomes" id="UP000055048"/>
    </source>
</evidence>
<organism evidence="2 3">
    <name type="scientific">Trichinella murrelli</name>
    <dbReference type="NCBI Taxonomy" id="144512"/>
    <lineage>
        <taxon>Eukaryota</taxon>
        <taxon>Metazoa</taxon>
        <taxon>Ecdysozoa</taxon>
        <taxon>Nematoda</taxon>
        <taxon>Enoplea</taxon>
        <taxon>Dorylaimia</taxon>
        <taxon>Trichinellida</taxon>
        <taxon>Trichinellidae</taxon>
        <taxon>Trichinella</taxon>
    </lineage>
</organism>
<evidence type="ECO:0000313" key="2">
    <source>
        <dbReference type="EMBL" id="KRX35959.1"/>
    </source>
</evidence>
<dbReference type="Gene3D" id="3.30.300.90">
    <property type="entry name" value="BolA-like"/>
    <property type="match status" value="1"/>
</dbReference>
<dbReference type="InterPro" id="IPR005312">
    <property type="entry name" value="DUF1759"/>
</dbReference>
<dbReference type="EMBL" id="JYDJ01000396">
    <property type="protein sequence ID" value="KRX35959.1"/>
    <property type="molecule type" value="Genomic_DNA"/>
</dbReference>
<protein>
    <submittedName>
        <fullName evidence="2">BolA-like protein</fullName>
    </submittedName>
</protein>
<gene>
    <name evidence="2" type="ORF">T05_6969</name>
</gene>
<dbReference type="SUPFAM" id="SSF82657">
    <property type="entry name" value="BolA-like"/>
    <property type="match status" value="1"/>
</dbReference>
<dbReference type="Pfam" id="PF03564">
    <property type="entry name" value="DUF1759"/>
    <property type="match status" value="1"/>
</dbReference>
<feature type="non-terminal residue" evidence="2">
    <location>
        <position position="704"/>
    </location>
</feature>
<evidence type="ECO:0000256" key="1">
    <source>
        <dbReference type="SAM" id="MobiDB-lite"/>
    </source>
</evidence>
<dbReference type="GO" id="GO:0016226">
    <property type="term" value="P:iron-sulfur cluster assembly"/>
    <property type="evidence" value="ECO:0007669"/>
    <property type="project" value="TreeGrafter"/>
</dbReference>
<dbReference type="PANTHER" id="PTHR46230">
    <property type="match status" value="1"/>
</dbReference>
<dbReference type="Pfam" id="PF01722">
    <property type="entry name" value="BolA"/>
    <property type="match status" value="1"/>
</dbReference>
<proteinExistence type="predicted"/>
<name>A0A0V0TBK5_9BILA</name>
<dbReference type="PANTHER" id="PTHR46230:SF7">
    <property type="entry name" value="BOLA-LIKE PROTEIN 1"/>
    <property type="match status" value="1"/>
</dbReference>
<feature type="region of interest" description="Disordered" evidence="1">
    <location>
        <begin position="38"/>
        <end position="63"/>
    </location>
</feature>
<dbReference type="InterPro" id="IPR002634">
    <property type="entry name" value="BolA"/>
</dbReference>
<accession>A0A0V0TBK5</accession>
<dbReference type="STRING" id="144512.A0A0V0TBK5"/>
<dbReference type="InterPro" id="IPR036065">
    <property type="entry name" value="BolA-like_sf"/>
</dbReference>
<keyword evidence="3" id="KW-1185">Reference proteome</keyword>
<dbReference type="Proteomes" id="UP000055048">
    <property type="component" value="Unassembled WGS sequence"/>
</dbReference>
<sequence length="704" mass="79212">LSCFVSRSETNVARIAVRGDNGFVINILALRAGEVGSTEVEPSGSRPSGVENESFINEEKGRNPPFDFEKIERQIWTGLRNRFLSLLAQVESSMAVKQPTDLVLKTDYEDRKARLPRLNLPKFDGDVTRFREFLDQFEVSVHQQVDLSNARKLAYFCGCLITIEYGVALDALRGLSAANQGYELAVQRLKERFDRPLVTQPEYRALSSGGATVLSLCHRIPVLKILTGEWKHLQFLDPIFDDSSDVVHVMIGIDYYYRFGVDYLRSSESTPNAQDSCYVQRCSGAESRGLAPSLLGDRKDRKLLYDGNRYSVRLLWRKNEWNLPDNFAVAKAVSRHLKGGWPESHHDGATQGTHVVLSSSRGQLRETRAKDFVRRSSELLGSGGFHLAKWASNAPEALVDRLTKEILWNRHSRLGKTIGWAVPSSHAAILQIAIMLCKPSCLDESYWERLVQSVKTALKATLGQWASPDELRTVLCLVEARVNDRPLTFVVTLSSRGKWKRLQEQPRVGDVSAKIKTAAGILCRSIRTLVLLEPAETHQWAPPIEEDSFGNYSAVNLLALKLDSTDLSCFVSRSETNVARVTARMLCRLVHSNLRKFSNVSVSVKEKPSFIQVEDDSWRHSLSGTRKHIKVTIVSAHFEGLSLIERHRIVNNLCRSYFEENLHCLTMLTKTPSEWDGTVHSSVNCHRGRSVHGTPIASFDKNNL</sequence>
<dbReference type="AlphaFoldDB" id="A0A0V0TBK5"/>
<feature type="non-terminal residue" evidence="2">
    <location>
        <position position="1"/>
    </location>
</feature>
<reference evidence="2 3" key="1">
    <citation type="submission" date="2015-01" db="EMBL/GenBank/DDBJ databases">
        <title>Evolution of Trichinella species and genotypes.</title>
        <authorList>
            <person name="Korhonen P.K."/>
            <person name="Edoardo P."/>
            <person name="Giuseppe L.R."/>
            <person name="Gasser R.B."/>
        </authorList>
    </citation>
    <scope>NUCLEOTIDE SEQUENCE [LARGE SCALE GENOMIC DNA]</scope>
    <source>
        <strain evidence="2">ISS417</strain>
    </source>
</reference>
<comment type="caution">
    <text evidence="2">The sequence shown here is derived from an EMBL/GenBank/DDBJ whole genome shotgun (WGS) entry which is preliminary data.</text>
</comment>